<dbReference type="AlphaFoldDB" id="A0A2V1DG02"/>
<name>A0A2V1DG02_9PLEO</name>
<accession>A0A2V1DG02</accession>
<reference evidence="1 2" key="1">
    <citation type="journal article" date="2018" name="Sci. Rep.">
        <title>Comparative genomics provides insights into the lifestyle and reveals functional heterogeneity of dark septate endophytic fungi.</title>
        <authorList>
            <person name="Knapp D.G."/>
            <person name="Nemeth J.B."/>
            <person name="Barry K."/>
            <person name="Hainaut M."/>
            <person name="Henrissat B."/>
            <person name="Johnson J."/>
            <person name="Kuo A."/>
            <person name="Lim J.H.P."/>
            <person name="Lipzen A."/>
            <person name="Nolan M."/>
            <person name="Ohm R.A."/>
            <person name="Tamas L."/>
            <person name="Grigoriev I.V."/>
            <person name="Spatafora J.W."/>
            <person name="Nagy L.G."/>
            <person name="Kovacs G.M."/>
        </authorList>
    </citation>
    <scope>NUCLEOTIDE SEQUENCE [LARGE SCALE GENOMIC DNA]</scope>
    <source>
        <strain evidence="1 2">DSE2036</strain>
    </source>
</reference>
<dbReference type="Proteomes" id="UP000244855">
    <property type="component" value="Unassembled WGS sequence"/>
</dbReference>
<evidence type="ECO:0000313" key="1">
    <source>
        <dbReference type="EMBL" id="PVH96968.1"/>
    </source>
</evidence>
<protein>
    <submittedName>
        <fullName evidence="1">Uncharacterized protein</fullName>
    </submittedName>
</protein>
<proteinExistence type="predicted"/>
<dbReference type="EMBL" id="KZ805449">
    <property type="protein sequence ID" value="PVH96968.1"/>
    <property type="molecule type" value="Genomic_DNA"/>
</dbReference>
<evidence type="ECO:0000313" key="2">
    <source>
        <dbReference type="Proteomes" id="UP000244855"/>
    </source>
</evidence>
<gene>
    <name evidence="1" type="ORF">DM02DRAFT_658695</name>
</gene>
<sequence length="125" mass="13693">MKITATYLYFLSVGAQVHGQQPSFPDLDSIHLPGIHVDADGIGLPEINLGFGKRPGDPLANNCGVELEQCLESKASENEAAERLVECYIGQVMHCRGRTEQAEQEFANQLNACSSEKTVINNQLY</sequence>
<keyword evidence="2" id="KW-1185">Reference proteome</keyword>
<organism evidence="1 2">
    <name type="scientific">Periconia macrospinosa</name>
    <dbReference type="NCBI Taxonomy" id="97972"/>
    <lineage>
        <taxon>Eukaryota</taxon>
        <taxon>Fungi</taxon>
        <taxon>Dikarya</taxon>
        <taxon>Ascomycota</taxon>
        <taxon>Pezizomycotina</taxon>
        <taxon>Dothideomycetes</taxon>
        <taxon>Pleosporomycetidae</taxon>
        <taxon>Pleosporales</taxon>
        <taxon>Massarineae</taxon>
        <taxon>Periconiaceae</taxon>
        <taxon>Periconia</taxon>
    </lineage>
</organism>